<reference evidence="1 2" key="1">
    <citation type="submission" date="2018-01" db="EMBL/GenBank/DDBJ databases">
        <title>Species boundaries and ecological features among Paraburkholderia terrae DSMZ17804T, P. hospita DSMZ17164T and P. caribensis DSMZ13236T.</title>
        <authorList>
            <person name="Pratama A.A."/>
        </authorList>
    </citation>
    <scope>NUCLEOTIDE SEQUENCE [LARGE SCALE GENOMIC DNA]</scope>
    <source>
        <strain evidence="1 2">DSM 17164</strain>
    </source>
</reference>
<evidence type="ECO:0000313" key="1">
    <source>
        <dbReference type="EMBL" id="AUT75465.1"/>
    </source>
</evidence>
<dbReference type="AlphaFoldDB" id="A0AAN1JKK2"/>
<name>A0AAN1JKK2_9BURK</name>
<dbReference type="Proteomes" id="UP000236649">
    <property type="component" value="Chromosome 4"/>
</dbReference>
<accession>A0AAN1JKK2</accession>
<dbReference type="EMBL" id="CP026108">
    <property type="protein sequence ID" value="AUT75465.1"/>
    <property type="molecule type" value="Genomic_DNA"/>
</dbReference>
<dbReference type="GeneID" id="55535381"/>
<sequence>MKDLNVSVSVGDGVVTVKREGTRRAVVANVLGRVERDGVELLCLDRLVHEPHEEAFIGWNVAGAVTTMLTRAVPQPASTPA</sequence>
<proteinExistence type="predicted"/>
<evidence type="ECO:0000313" key="2">
    <source>
        <dbReference type="Proteomes" id="UP000236649"/>
    </source>
</evidence>
<dbReference type="KEGG" id="phs:C2L64_44560"/>
<dbReference type="RefSeq" id="WP_103153786.1">
    <property type="nucleotide sequence ID" value="NZ_CP026108.1"/>
</dbReference>
<protein>
    <submittedName>
        <fullName evidence="1">Uncharacterized protein</fullName>
    </submittedName>
</protein>
<organism evidence="1 2">
    <name type="scientific">Paraburkholderia hospita</name>
    <dbReference type="NCBI Taxonomy" id="169430"/>
    <lineage>
        <taxon>Bacteria</taxon>
        <taxon>Pseudomonadati</taxon>
        <taxon>Pseudomonadota</taxon>
        <taxon>Betaproteobacteria</taxon>
        <taxon>Burkholderiales</taxon>
        <taxon>Burkholderiaceae</taxon>
        <taxon>Paraburkholderia</taxon>
    </lineage>
</organism>
<gene>
    <name evidence="1" type="ORF">C2L64_44560</name>
</gene>